<evidence type="ECO:0000313" key="2">
    <source>
        <dbReference type="Proteomes" id="UP000700212"/>
    </source>
</evidence>
<gene>
    <name evidence="1" type="ORF">K8V30_07155</name>
</gene>
<dbReference type="EMBL" id="DYTV01000095">
    <property type="protein sequence ID" value="HJH11441.1"/>
    <property type="molecule type" value="Genomic_DNA"/>
</dbReference>
<evidence type="ECO:0000313" key="1">
    <source>
        <dbReference type="EMBL" id="HJH11441.1"/>
    </source>
</evidence>
<comment type="caution">
    <text evidence="1">The sequence shown here is derived from an EMBL/GenBank/DDBJ whole genome shotgun (WGS) entry which is preliminary data.</text>
</comment>
<name>A0A921NBK6_9BACL</name>
<sequence length="160" mass="18758">MDKELCEVKIPNDVVGNIKQFRNYDEVRIKKYVLRDGYLSLYMTQADKALALQEFKELFSTFYEVVQAQALPEAQAYCNFIVSEDLRVFTFYMKDQAYYRDLLTAVIEPALLMEAFYYQLYEGNEAPQVTTRYVSSDGAIIYAEKTYNHIEEPSRNQTDI</sequence>
<organism evidence="1 2">
    <name type="scientific">Metalysinibacillus jejuensis</name>
    <dbReference type="NCBI Taxonomy" id="914327"/>
    <lineage>
        <taxon>Bacteria</taxon>
        <taxon>Bacillati</taxon>
        <taxon>Bacillota</taxon>
        <taxon>Bacilli</taxon>
        <taxon>Bacillales</taxon>
        <taxon>Caryophanaceae</taxon>
        <taxon>Metalysinibacillus</taxon>
    </lineage>
</organism>
<accession>A0A921NBK6</accession>
<protein>
    <submittedName>
        <fullName evidence="1">Uncharacterized protein</fullName>
    </submittedName>
</protein>
<dbReference type="Proteomes" id="UP000700212">
    <property type="component" value="Unassembled WGS sequence"/>
</dbReference>
<dbReference type="AlphaFoldDB" id="A0A921NBK6"/>
<reference evidence="1" key="1">
    <citation type="journal article" date="2021" name="PeerJ">
        <title>Extensive microbial diversity within the chicken gut microbiome revealed by metagenomics and culture.</title>
        <authorList>
            <person name="Gilroy R."/>
            <person name="Ravi A."/>
            <person name="Getino M."/>
            <person name="Pursley I."/>
            <person name="Horton D.L."/>
            <person name="Alikhan N.F."/>
            <person name="Baker D."/>
            <person name="Gharbi K."/>
            <person name="Hall N."/>
            <person name="Watson M."/>
            <person name="Adriaenssens E.M."/>
            <person name="Foster-Nyarko E."/>
            <person name="Jarju S."/>
            <person name="Secka A."/>
            <person name="Antonio M."/>
            <person name="Oren A."/>
            <person name="Chaudhuri R.R."/>
            <person name="La Ragione R."/>
            <person name="Hildebrand F."/>
            <person name="Pallen M.J."/>
        </authorList>
    </citation>
    <scope>NUCLEOTIDE SEQUENCE</scope>
    <source>
        <strain evidence="1">CHK160-4876</strain>
    </source>
</reference>
<reference evidence="1" key="2">
    <citation type="submission" date="2021-09" db="EMBL/GenBank/DDBJ databases">
        <authorList>
            <person name="Gilroy R."/>
        </authorList>
    </citation>
    <scope>NUCLEOTIDE SEQUENCE</scope>
    <source>
        <strain evidence="1">CHK160-4876</strain>
    </source>
</reference>
<proteinExistence type="predicted"/>